<sequence>MLYPEVPSPGVLFPKVLFPKAVSAVARHGVRGDREVRRRREQADRDADDGTSGVRRGDLP</sequence>
<accession>A0A8J3XTK4</accession>
<evidence type="ECO:0000313" key="2">
    <source>
        <dbReference type="EMBL" id="GII51681.1"/>
    </source>
</evidence>
<protein>
    <submittedName>
        <fullName evidence="2">Uncharacterized protein</fullName>
    </submittedName>
</protein>
<comment type="caution">
    <text evidence="2">The sequence shown here is derived from an EMBL/GenBank/DDBJ whole genome shotgun (WGS) entry which is preliminary data.</text>
</comment>
<feature type="compositionally biased region" description="Basic and acidic residues" evidence="1">
    <location>
        <begin position="30"/>
        <end position="45"/>
    </location>
</feature>
<keyword evidence="3" id="KW-1185">Reference proteome</keyword>
<evidence type="ECO:0000313" key="3">
    <source>
        <dbReference type="Proteomes" id="UP000605992"/>
    </source>
</evidence>
<organism evidence="2 3">
    <name type="scientific">Planotetraspora thailandica</name>
    <dbReference type="NCBI Taxonomy" id="487172"/>
    <lineage>
        <taxon>Bacteria</taxon>
        <taxon>Bacillati</taxon>
        <taxon>Actinomycetota</taxon>
        <taxon>Actinomycetes</taxon>
        <taxon>Streptosporangiales</taxon>
        <taxon>Streptosporangiaceae</taxon>
        <taxon>Planotetraspora</taxon>
    </lineage>
</organism>
<name>A0A8J3XTK4_9ACTN</name>
<gene>
    <name evidence="2" type="ORF">Pth03_00700</name>
</gene>
<reference evidence="2" key="1">
    <citation type="submission" date="2021-01" db="EMBL/GenBank/DDBJ databases">
        <title>Whole genome shotgun sequence of Planotetraspora thailandica NBRC 104271.</title>
        <authorList>
            <person name="Komaki H."/>
            <person name="Tamura T."/>
        </authorList>
    </citation>
    <scope>NUCLEOTIDE SEQUENCE</scope>
    <source>
        <strain evidence="2">NBRC 104271</strain>
    </source>
</reference>
<feature type="region of interest" description="Disordered" evidence="1">
    <location>
        <begin position="28"/>
        <end position="60"/>
    </location>
</feature>
<evidence type="ECO:0000256" key="1">
    <source>
        <dbReference type="SAM" id="MobiDB-lite"/>
    </source>
</evidence>
<dbReference type="AlphaFoldDB" id="A0A8J3XTK4"/>
<dbReference type="Proteomes" id="UP000605992">
    <property type="component" value="Unassembled WGS sequence"/>
</dbReference>
<proteinExistence type="predicted"/>
<dbReference type="EMBL" id="BOOR01000002">
    <property type="protein sequence ID" value="GII51681.1"/>
    <property type="molecule type" value="Genomic_DNA"/>
</dbReference>